<evidence type="ECO:0000256" key="5">
    <source>
        <dbReference type="ARBA" id="ARBA00022989"/>
    </source>
</evidence>
<keyword evidence="5 7" id="KW-1133">Transmembrane helix</keyword>
<keyword evidence="4 7" id="KW-0812">Transmembrane</keyword>
<reference evidence="11" key="1">
    <citation type="submission" date="2018-09" db="EMBL/GenBank/DDBJ databases">
        <authorList>
            <person name="Zhu H."/>
        </authorList>
    </citation>
    <scope>NUCLEOTIDE SEQUENCE [LARGE SCALE GENOMIC DNA]</scope>
    <source>
        <strain evidence="11">K2R23-3</strain>
    </source>
</reference>
<feature type="transmembrane region" description="Helical" evidence="7">
    <location>
        <begin position="95"/>
        <end position="117"/>
    </location>
</feature>
<dbReference type="GO" id="GO:0004190">
    <property type="term" value="F:aspartic-type endopeptidase activity"/>
    <property type="evidence" value="ECO:0007669"/>
    <property type="project" value="InterPro"/>
</dbReference>
<evidence type="ECO:0000259" key="9">
    <source>
        <dbReference type="Pfam" id="PF06750"/>
    </source>
</evidence>
<dbReference type="Pfam" id="PF06750">
    <property type="entry name" value="A24_N_bact"/>
    <property type="match status" value="1"/>
</dbReference>
<keyword evidence="6 7" id="KW-0472">Membrane</keyword>
<gene>
    <name evidence="10" type="ORF">D3873_07530</name>
</gene>
<dbReference type="AlphaFoldDB" id="A0A385YTW2"/>
<evidence type="ECO:0000313" key="11">
    <source>
        <dbReference type="Proteomes" id="UP000265725"/>
    </source>
</evidence>
<feature type="domain" description="Prepilin peptidase A24 N-terminal" evidence="9">
    <location>
        <begin position="7"/>
        <end position="89"/>
    </location>
</feature>
<evidence type="ECO:0000256" key="4">
    <source>
        <dbReference type="ARBA" id="ARBA00022692"/>
    </source>
</evidence>
<protein>
    <submittedName>
        <fullName evidence="10">Prepilin peptidase</fullName>
    </submittedName>
</protein>
<dbReference type="KEGG" id="paek:D3873_07530"/>
<dbReference type="RefSeq" id="WP_119883488.1">
    <property type="nucleotide sequence ID" value="NZ_CP032418.1"/>
</dbReference>
<dbReference type="InterPro" id="IPR000045">
    <property type="entry name" value="Prepilin_IV_endopep_pep"/>
</dbReference>
<evidence type="ECO:0000256" key="7">
    <source>
        <dbReference type="SAM" id="Phobius"/>
    </source>
</evidence>
<evidence type="ECO:0000256" key="1">
    <source>
        <dbReference type="ARBA" id="ARBA00004651"/>
    </source>
</evidence>
<dbReference type="Proteomes" id="UP000265725">
    <property type="component" value="Chromosome"/>
</dbReference>
<dbReference type="PANTHER" id="PTHR30487">
    <property type="entry name" value="TYPE 4 PREPILIN-LIKE PROTEINS LEADER PEPTIDE-PROCESSING ENZYME"/>
    <property type="match status" value="1"/>
</dbReference>
<dbReference type="InterPro" id="IPR050882">
    <property type="entry name" value="Prepilin_peptidase/N-MTase"/>
</dbReference>
<evidence type="ECO:0000313" key="10">
    <source>
        <dbReference type="EMBL" id="AYC29750.1"/>
    </source>
</evidence>
<evidence type="ECO:0000256" key="3">
    <source>
        <dbReference type="ARBA" id="ARBA00022475"/>
    </source>
</evidence>
<dbReference type="OrthoDB" id="9789291at2"/>
<dbReference type="GO" id="GO:0006465">
    <property type="term" value="P:signal peptide processing"/>
    <property type="evidence" value="ECO:0007669"/>
    <property type="project" value="TreeGrafter"/>
</dbReference>
<dbReference type="GO" id="GO:0005886">
    <property type="term" value="C:plasma membrane"/>
    <property type="evidence" value="ECO:0007669"/>
    <property type="project" value="UniProtKB-SubCell"/>
</dbReference>
<feature type="transmembrane region" description="Helical" evidence="7">
    <location>
        <begin position="147"/>
        <end position="168"/>
    </location>
</feature>
<dbReference type="EMBL" id="CP032418">
    <property type="protein sequence ID" value="AYC29750.1"/>
    <property type="molecule type" value="Genomic_DNA"/>
</dbReference>
<dbReference type="Pfam" id="PF01478">
    <property type="entry name" value="Peptidase_A24"/>
    <property type="match status" value="1"/>
</dbReference>
<feature type="transmembrane region" description="Helical" evidence="7">
    <location>
        <begin position="188"/>
        <end position="210"/>
    </location>
</feature>
<evidence type="ECO:0000256" key="2">
    <source>
        <dbReference type="ARBA" id="ARBA00005801"/>
    </source>
</evidence>
<name>A0A385YTW2_9BACL</name>
<comment type="similarity">
    <text evidence="2">Belongs to the peptidase A24 family.</text>
</comment>
<comment type="subcellular location">
    <subcellularLocation>
        <location evidence="1">Cell membrane</location>
        <topology evidence="1">Multi-pass membrane protein</topology>
    </subcellularLocation>
</comment>
<accession>A0A385YTW2</accession>
<evidence type="ECO:0000259" key="8">
    <source>
        <dbReference type="Pfam" id="PF01478"/>
    </source>
</evidence>
<feature type="domain" description="Prepilin type IV endopeptidase peptidase" evidence="8">
    <location>
        <begin position="101"/>
        <end position="204"/>
    </location>
</feature>
<proteinExistence type="inferred from homology"/>
<evidence type="ECO:0000256" key="6">
    <source>
        <dbReference type="ARBA" id="ARBA00023136"/>
    </source>
</evidence>
<feature type="transmembrane region" description="Helical" evidence="7">
    <location>
        <begin position="217"/>
        <end position="235"/>
    </location>
</feature>
<feature type="transmembrane region" description="Helical" evidence="7">
    <location>
        <begin position="70"/>
        <end position="88"/>
    </location>
</feature>
<keyword evidence="3" id="KW-1003">Cell membrane</keyword>
<keyword evidence="11" id="KW-1185">Reference proteome</keyword>
<dbReference type="PANTHER" id="PTHR30487:SF0">
    <property type="entry name" value="PREPILIN LEADER PEPTIDASE_N-METHYLTRANSFERASE-RELATED"/>
    <property type="match status" value="1"/>
</dbReference>
<organism evidence="10 11">
    <name type="scientific">Paenisporosarcina cavernae</name>
    <dbReference type="NCBI Taxonomy" id="2320858"/>
    <lineage>
        <taxon>Bacteria</taxon>
        <taxon>Bacillati</taxon>
        <taxon>Bacillota</taxon>
        <taxon>Bacilli</taxon>
        <taxon>Bacillales</taxon>
        <taxon>Caryophanaceae</taxon>
        <taxon>Paenisporosarcina</taxon>
    </lineage>
</organism>
<dbReference type="Gene3D" id="1.20.120.1220">
    <property type="match status" value="1"/>
</dbReference>
<sequence length="247" mass="27385">MSILFFLYGLIFGSFYNVVGLRVPNDESIVHPPSTCPTCKHRLTWKDLVPVFSYMFLGGKCRHCKTSIPIFYPLMELLTGILFVYAYLQEGFSGELIVALLYVSLFVIITVSDLVYMIIPDKVLIILGLMLLAGRIISPLDPWWESLAGAIIGFFLLWLIAIVSKGGMGGGDVKLFLLIGLVSGSKGVLMTLFIASFIGAFIGVISILLFHQDRKTPIPFGPFIAIGALIVYFHGNQLLESYLNLFF</sequence>
<dbReference type="InterPro" id="IPR010627">
    <property type="entry name" value="Prepilin_pept_A24_N"/>
</dbReference>